<reference evidence="1 2" key="1">
    <citation type="journal article" date="2021" name="BMC Genomics">
        <title>Datura genome reveals duplications of psychoactive alkaloid biosynthetic genes and high mutation rate following tissue culture.</title>
        <authorList>
            <person name="Rajewski A."/>
            <person name="Carter-House D."/>
            <person name="Stajich J."/>
            <person name="Litt A."/>
        </authorList>
    </citation>
    <scope>NUCLEOTIDE SEQUENCE [LARGE SCALE GENOMIC DNA]</scope>
    <source>
        <strain evidence="1">AR-01</strain>
    </source>
</reference>
<evidence type="ECO:0000313" key="1">
    <source>
        <dbReference type="EMBL" id="MCD7451489.1"/>
    </source>
</evidence>
<protein>
    <submittedName>
        <fullName evidence="1">Uncharacterized protein</fullName>
    </submittedName>
</protein>
<feature type="non-terminal residue" evidence="1">
    <location>
        <position position="1"/>
    </location>
</feature>
<sequence length="66" mass="7375">GNRSITTKSQLEVETFKDDFQNIFNQIAIRDWGPFGIPVGSYFLSWCGSSTPLTGHDKAPRSIKVD</sequence>
<organism evidence="1 2">
    <name type="scientific">Datura stramonium</name>
    <name type="common">Jimsonweed</name>
    <name type="synonym">Common thornapple</name>
    <dbReference type="NCBI Taxonomy" id="4076"/>
    <lineage>
        <taxon>Eukaryota</taxon>
        <taxon>Viridiplantae</taxon>
        <taxon>Streptophyta</taxon>
        <taxon>Embryophyta</taxon>
        <taxon>Tracheophyta</taxon>
        <taxon>Spermatophyta</taxon>
        <taxon>Magnoliopsida</taxon>
        <taxon>eudicotyledons</taxon>
        <taxon>Gunneridae</taxon>
        <taxon>Pentapetalae</taxon>
        <taxon>asterids</taxon>
        <taxon>lamiids</taxon>
        <taxon>Solanales</taxon>
        <taxon>Solanaceae</taxon>
        <taxon>Solanoideae</taxon>
        <taxon>Datureae</taxon>
        <taxon>Datura</taxon>
    </lineage>
</organism>
<keyword evidence="2" id="KW-1185">Reference proteome</keyword>
<evidence type="ECO:0000313" key="2">
    <source>
        <dbReference type="Proteomes" id="UP000823775"/>
    </source>
</evidence>
<dbReference type="Proteomes" id="UP000823775">
    <property type="component" value="Unassembled WGS sequence"/>
</dbReference>
<dbReference type="EMBL" id="JACEIK010000170">
    <property type="protein sequence ID" value="MCD7451489.1"/>
    <property type="molecule type" value="Genomic_DNA"/>
</dbReference>
<gene>
    <name evidence="1" type="ORF">HAX54_012158</name>
</gene>
<proteinExistence type="predicted"/>
<comment type="caution">
    <text evidence="1">The sequence shown here is derived from an EMBL/GenBank/DDBJ whole genome shotgun (WGS) entry which is preliminary data.</text>
</comment>
<accession>A0ABS8RXJ4</accession>
<name>A0ABS8RXJ4_DATST</name>